<keyword evidence="2" id="KW-0328">Glycosyltransferase</keyword>
<keyword evidence="6 7" id="KW-0472">Membrane</keyword>
<evidence type="ECO:0000259" key="8">
    <source>
        <dbReference type="Pfam" id="PF00535"/>
    </source>
</evidence>
<dbReference type="InterPro" id="IPR050256">
    <property type="entry name" value="Glycosyltransferase_2"/>
</dbReference>
<dbReference type="InterPro" id="IPR001173">
    <property type="entry name" value="Glyco_trans_2-like"/>
</dbReference>
<accession>A0A2W2BQW3</accession>
<dbReference type="RefSeq" id="WP_111195937.1">
    <property type="nucleotide sequence ID" value="NZ_QKVK01000001.1"/>
</dbReference>
<feature type="transmembrane region" description="Helical" evidence="7">
    <location>
        <begin position="270"/>
        <end position="292"/>
    </location>
</feature>
<dbReference type="CDD" id="cd04187">
    <property type="entry name" value="DPM1_like_bac"/>
    <property type="match status" value="1"/>
</dbReference>
<evidence type="ECO:0000256" key="1">
    <source>
        <dbReference type="ARBA" id="ARBA00004141"/>
    </source>
</evidence>
<keyword evidence="10" id="KW-1185">Reference proteome</keyword>
<evidence type="ECO:0000313" key="10">
    <source>
        <dbReference type="Proteomes" id="UP000248795"/>
    </source>
</evidence>
<evidence type="ECO:0000313" key="9">
    <source>
        <dbReference type="EMBL" id="PZF78609.1"/>
    </source>
</evidence>
<feature type="transmembrane region" description="Helical" evidence="7">
    <location>
        <begin position="236"/>
        <end position="258"/>
    </location>
</feature>
<evidence type="ECO:0000256" key="5">
    <source>
        <dbReference type="ARBA" id="ARBA00022989"/>
    </source>
</evidence>
<sequence>MARISIISPCFNEEDNVERCYAAVRELFDEGGPLARHEHEHIFSDNASADGTVDVLRRLAAADPRVKVIVNSRNFGPFRSMFNALRYATGDAVVVFLPVDLQDPPELIPEMVRYWESGIEIVAGARAEREETFLLRSCRSIFYRAVNALSEFEIPQNVGEFQLIDRKVWEAVVSHRDQYPYIRGIIASTGFKRLILPYAWKARKRGISKNNIFSLIDQGLNGVFSFTSLPLRIGSFIGVAVAALALLYAVVSFILALVSPGSAPAGTHTIIVAMFFFAGVQLFFTGMLGEYITAIHAQVRRGPIVIERERINIASRPGGGTPPEPGA</sequence>
<dbReference type="Proteomes" id="UP000248795">
    <property type="component" value="Unassembled WGS sequence"/>
</dbReference>
<dbReference type="Pfam" id="PF00535">
    <property type="entry name" value="Glycos_transf_2"/>
    <property type="match status" value="1"/>
</dbReference>
<comment type="caution">
    <text evidence="9">The sequence shown here is derived from an EMBL/GenBank/DDBJ whole genome shotgun (WGS) entry which is preliminary data.</text>
</comment>
<dbReference type="AlphaFoldDB" id="A0A2W2BQW3"/>
<dbReference type="InterPro" id="IPR029044">
    <property type="entry name" value="Nucleotide-diphossugar_trans"/>
</dbReference>
<evidence type="ECO:0000256" key="7">
    <source>
        <dbReference type="SAM" id="Phobius"/>
    </source>
</evidence>
<dbReference type="EMBL" id="QKVK01000001">
    <property type="protein sequence ID" value="PZF78609.1"/>
    <property type="molecule type" value="Genomic_DNA"/>
</dbReference>
<dbReference type="Gene3D" id="3.90.550.10">
    <property type="entry name" value="Spore Coat Polysaccharide Biosynthesis Protein SpsA, Chain A"/>
    <property type="match status" value="1"/>
</dbReference>
<keyword evidence="3 9" id="KW-0808">Transferase</keyword>
<dbReference type="GO" id="GO:0016757">
    <property type="term" value="F:glycosyltransferase activity"/>
    <property type="evidence" value="ECO:0007669"/>
    <property type="project" value="UniProtKB-KW"/>
</dbReference>
<dbReference type="SUPFAM" id="SSF53448">
    <property type="entry name" value="Nucleotide-diphospho-sugar transferases"/>
    <property type="match status" value="1"/>
</dbReference>
<evidence type="ECO:0000256" key="3">
    <source>
        <dbReference type="ARBA" id="ARBA00022679"/>
    </source>
</evidence>
<comment type="subcellular location">
    <subcellularLocation>
        <location evidence="1">Membrane</location>
        <topology evidence="1">Multi-pass membrane protein</topology>
    </subcellularLocation>
</comment>
<proteinExistence type="predicted"/>
<gene>
    <name evidence="9" type="ORF">DK847_02035</name>
</gene>
<protein>
    <submittedName>
        <fullName evidence="9">Glycosyltransferase</fullName>
    </submittedName>
</protein>
<dbReference type="PANTHER" id="PTHR48090:SF1">
    <property type="entry name" value="PROPHAGE BACTOPRENOL GLUCOSYL TRANSFERASE HOMOLOG"/>
    <property type="match status" value="1"/>
</dbReference>
<keyword evidence="5 7" id="KW-1133">Transmembrane helix</keyword>
<reference evidence="10" key="1">
    <citation type="submission" date="2018-06" db="EMBL/GenBank/DDBJ databases">
        <title>Aestuariibacter litoralis strain KCTC 52945T.</title>
        <authorList>
            <person name="Li X."/>
            <person name="Salam N."/>
            <person name="Li J.-L."/>
            <person name="Chen Y.-M."/>
            <person name="Yang Z.-W."/>
            <person name="Zhang L.-Y."/>
            <person name="Han M.-X."/>
            <person name="Xiao M."/>
            <person name="Li W.-J."/>
        </authorList>
    </citation>
    <scope>NUCLEOTIDE SEQUENCE [LARGE SCALE GENOMIC DNA]</scope>
    <source>
        <strain evidence="10">KCTC 52945</strain>
    </source>
</reference>
<organism evidence="9 10">
    <name type="scientific">Aestuariivirga litoralis</name>
    <dbReference type="NCBI Taxonomy" id="2650924"/>
    <lineage>
        <taxon>Bacteria</taxon>
        <taxon>Pseudomonadati</taxon>
        <taxon>Pseudomonadota</taxon>
        <taxon>Alphaproteobacteria</taxon>
        <taxon>Hyphomicrobiales</taxon>
        <taxon>Aestuariivirgaceae</taxon>
        <taxon>Aestuariivirga</taxon>
    </lineage>
</organism>
<evidence type="ECO:0000256" key="6">
    <source>
        <dbReference type="ARBA" id="ARBA00023136"/>
    </source>
</evidence>
<name>A0A2W2BQW3_9HYPH</name>
<dbReference type="PANTHER" id="PTHR48090">
    <property type="entry name" value="UNDECAPRENYL-PHOSPHATE 4-DEOXY-4-FORMAMIDO-L-ARABINOSE TRANSFERASE-RELATED"/>
    <property type="match status" value="1"/>
</dbReference>
<evidence type="ECO:0000256" key="4">
    <source>
        <dbReference type="ARBA" id="ARBA00022692"/>
    </source>
</evidence>
<evidence type="ECO:0000256" key="2">
    <source>
        <dbReference type="ARBA" id="ARBA00022676"/>
    </source>
</evidence>
<keyword evidence="4 7" id="KW-0812">Transmembrane</keyword>
<feature type="domain" description="Glycosyltransferase 2-like" evidence="8">
    <location>
        <begin position="5"/>
        <end position="168"/>
    </location>
</feature>
<dbReference type="GO" id="GO:0005886">
    <property type="term" value="C:plasma membrane"/>
    <property type="evidence" value="ECO:0007669"/>
    <property type="project" value="TreeGrafter"/>
</dbReference>